<reference evidence="4" key="2">
    <citation type="submission" date="2021-01" db="UniProtKB">
        <authorList>
            <consortium name="EnsemblMetazoa"/>
        </authorList>
    </citation>
    <scope>IDENTIFICATION</scope>
</reference>
<proteinExistence type="inferred from homology"/>
<dbReference type="GO" id="GO:0006281">
    <property type="term" value="P:DNA repair"/>
    <property type="evidence" value="ECO:0007669"/>
    <property type="project" value="UniProtKB-KW"/>
</dbReference>
<name>A0A7M7HPA1_STRPU</name>
<dbReference type="GeneID" id="100891082"/>
<dbReference type="SUPFAM" id="SSF52540">
    <property type="entry name" value="P-loop containing nucleoside triphosphate hydrolases"/>
    <property type="match status" value="2"/>
</dbReference>
<dbReference type="GO" id="GO:0006310">
    <property type="term" value="P:DNA recombination"/>
    <property type="evidence" value="ECO:0007669"/>
    <property type="project" value="UniProtKB-KW"/>
</dbReference>
<evidence type="ECO:0000313" key="4">
    <source>
        <dbReference type="EnsemblMetazoa" id="XP_011678644"/>
    </source>
</evidence>
<sequence length="556" mass="62442">MPRQMRLLFATIVAHNHPTDVLSLWENHKSALTEDFRRTFPQPQATQHALAHINDILKQHGLSCRSLGLPLETLQDGQIQNDLLHEANQFDNPDVQMNEEQEHVINTILQCQQTISQGMNPPTTAFFIDGPGGTGKTTMYNRLIATFHKKNLKVSATAYTGIAATLLHKGQTIHSFYKLPVPIDERSTCNVPPDTQQAQKVRDTDLFIIDEASMVPKHALDAINMMLQDVMDNDKLFGGKIVLLGGDFRQVLPVIPRVAPAVLMENTIKKSNTFQEFHNFKLTTNMRADESEKQFAKWLLEVGEGTYDAGTDALPGDSIVLPSSVITKDIVKDMYDDNDNNNVEKEAILTPKNDATFIINQQILQKLPENTAVYYSTDTITTDDPSDALSYPTEFVNSMTPSGLPLHKLQLKQGAIVMLLRNLDINDGLCNGTRLRICNLYNNVIDAQVLITGKRVFIPRIKLTPSDTTMPFNLHRVQFPIRLAYCMTINKAQGQTFSRVGIYLPYPVFTHGQLYVALSRAKSLNSIRVMMDNTSGQGKKHSKYYTKNIVYREVLG</sequence>
<keyword evidence="1" id="KW-0227">DNA damage</keyword>
<dbReference type="OMA" id="CILPRIT"/>
<dbReference type="RefSeq" id="XP_011678644.2">
    <property type="nucleotide sequence ID" value="XM_011680342.2"/>
</dbReference>
<protein>
    <recommendedName>
        <fullName evidence="1">ATP-dependent DNA helicase</fullName>
        <ecNumber evidence="1">5.6.2.3</ecNumber>
    </recommendedName>
</protein>
<keyword evidence="1" id="KW-0547">Nucleotide-binding</keyword>
<evidence type="ECO:0000256" key="1">
    <source>
        <dbReference type="RuleBase" id="RU363044"/>
    </source>
</evidence>
<keyword evidence="1" id="KW-0347">Helicase</keyword>
<dbReference type="EnsemblMetazoa" id="XM_011680342">
    <property type="protein sequence ID" value="XP_011678644"/>
    <property type="gene ID" value="LOC100891082"/>
</dbReference>
<dbReference type="InParanoid" id="A0A7M7HPA1"/>
<dbReference type="FunFam" id="3.40.50.300:FF:002884">
    <property type="entry name" value="ATP-dependent DNA helicase"/>
    <property type="match status" value="1"/>
</dbReference>
<comment type="similarity">
    <text evidence="1">Belongs to the helicase family.</text>
</comment>
<evidence type="ECO:0000259" key="3">
    <source>
        <dbReference type="Pfam" id="PF21530"/>
    </source>
</evidence>
<feature type="domain" description="DNA helicase Pif1-like 2B" evidence="3">
    <location>
        <begin position="394"/>
        <end position="440"/>
    </location>
</feature>
<feature type="domain" description="DNA helicase Pif1-like DEAD-box helicase" evidence="2">
    <location>
        <begin position="96"/>
        <end position="309"/>
    </location>
</feature>
<dbReference type="CDD" id="cd18809">
    <property type="entry name" value="SF1_C_RecD"/>
    <property type="match status" value="1"/>
</dbReference>
<keyword evidence="1" id="KW-0234">DNA repair</keyword>
<keyword evidence="1" id="KW-0067">ATP-binding</keyword>
<dbReference type="InterPro" id="IPR010285">
    <property type="entry name" value="DNA_helicase_pif1-like_DEAD"/>
</dbReference>
<organism evidence="4 5">
    <name type="scientific">Strongylocentrotus purpuratus</name>
    <name type="common">Purple sea urchin</name>
    <dbReference type="NCBI Taxonomy" id="7668"/>
    <lineage>
        <taxon>Eukaryota</taxon>
        <taxon>Metazoa</taxon>
        <taxon>Echinodermata</taxon>
        <taxon>Eleutherozoa</taxon>
        <taxon>Echinozoa</taxon>
        <taxon>Echinoidea</taxon>
        <taxon>Euechinoidea</taxon>
        <taxon>Echinacea</taxon>
        <taxon>Camarodonta</taxon>
        <taxon>Echinidea</taxon>
        <taxon>Strongylocentrotidae</taxon>
        <taxon>Strongylocentrotus</taxon>
    </lineage>
</organism>
<dbReference type="GO" id="GO:0043139">
    <property type="term" value="F:5'-3' DNA helicase activity"/>
    <property type="evidence" value="ECO:0007669"/>
    <property type="project" value="UniProtKB-EC"/>
</dbReference>
<dbReference type="PANTHER" id="PTHR10492:SF57">
    <property type="entry name" value="ATP-DEPENDENT DNA HELICASE"/>
    <property type="match status" value="1"/>
</dbReference>
<evidence type="ECO:0000313" key="5">
    <source>
        <dbReference type="Proteomes" id="UP000007110"/>
    </source>
</evidence>
<dbReference type="EC" id="5.6.2.3" evidence="1"/>
<dbReference type="KEGG" id="spu:100891082"/>
<dbReference type="InterPro" id="IPR049163">
    <property type="entry name" value="Pif1-like_2B_dom"/>
</dbReference>
<evidence type="ECO:0000259" key="2">
    <source>
        <dbReference type="Pfam" id="PF05970"/>
    </source>
</evidence>
<dbReference type="GO" id="GO:0005524">
    <property type="term" value="F:ATP binding"/>
    <property type="evidence" value="ECO:0007669"/>
    <property type="project" value="UniProtKB-KW"/>
</dbReference>
<comment type="cofactor">
    <cofactor evidence="1">
        <name>Mg(2+)</name>
        <dbReference type="ChEBI" id="CHEBI:18420"/>
    </cofactor>
</comment>
<dbReference type="Pfam" id="PF21530">
    <property type="entry name" value="Pif1_2B_dom"/>
    <property type="match status" value="1"/>
</dbReference>
<dbReference type="GO" id="GO:0016787">
    <property type="term" value="F:hydrolase activity"/>
    <property type="evidence" value="ECO:0007669"/>
    <property type="project" value="UniProtKB-KW"/>
</dbReference>
<comment type="catalytic activity">
    <reaction evidence="1">
        <text>ATP + H2O = ADP + phosphate + H(+)</text>
        <dbReference type="Rhea" id="RHEA:13065"/>
        <dbReference type="ChEBI" id="CHEBI:15377"/>
        <dbReference type="ChEBI" id="CHEBI:15378"/>
        <dbReference type="ChEBI" id="CHEBI:30616"/>
        <dbReference type="ChEBI" id="CHEBI:43474"/>
        <dbReference type="ChEBI" id="CHEBI:456216"/>
        <dbReference type="EC" id="5.6.2.3"/>
    </reaction>
</comment>
<reference evidence="5" key="1">
    <citation type="submission" date="2015-02" db="EMBL/GenBank/DDBJ databases">
        <title>Genome sequencing for Strongylocentrotus purpuratus.</title>
        <authorList>
            <person name="Murali S."/>
            <person name="Liu Y."/>
            <person name="Vee V."/>
            <person name="English A."/>
            <person name="Wang M."/>
            <person name="Skinner E."/>
            <person name="Han Y."/>
            <person name="Muzny D.M."/>
            <person name="Worley K.C."/>
            <person name="Gibbs R.A."/>
        </authorList>
    </citation>
    <scope>NUCLEOTIDE SEQUENCE</scope>
</reference>
<dbReference type="Gene3D" id="3.40.50.300">
    <property type="entry name" value="P-loop containing nucleotide triphosphate hydrolases"/>
    <property type="match status" value="2"/>
</dbReference>
<dbReference type="Proteomes" id="UP000007110">
    <property type="component" value="Unassembled WGS sequence"/>
</dbReference>
<keyword evidence="1" id="KW-0233">DNA recombination</keyword>
<dbReference type="GO" id="GO:0000723">
    <property type="term" value="P:telomere maintenance"/>
    <property type="evidence" value="ECO:0007669"/>
    <property type="project" value="InterPro"/>
</dbReference>
<keyword evidence="5" id="KW-1185">Reference proteome</keyword>
<dbReference type="AlphaFoldDB" id="A0A7M7HPA1"/>
<dbReference type="PANTHER" id="PTHR10492">
    <property type="match status" value="1"/>
</dbReference>
<keyword evidence="1" id="KW-0378">Hydrolase</keyword>
<dbReference type="InterPro" id="IPR027417">
    <property type="entry name" value="P-loop_NTPase"/>
</dbReference>
<dbReference type="OrthoDB" id="10053386at2759"/>
<dbReference type="Pfam" id="PF05970">
    <property type="entry name" value="PIF1"/>
    <property type="match status" value="1"/>
</dbReference>
<accession>A0A7M7HPA1</accession>